<dbReference type="OrthoDB" id="7410458at2759"/>
<organism evidence="2 3">
    <name type="scientific">Brenthis ino</name>
    <name type="common">lesser marbled fritillary</name>
    <dbReference type="NCBI Taxonomy" id="405034"/>
    <lineage>
        <taxon>Eukaryota</taxon>
        <taxon>Metazoa</taxon>
        <taxon>Ecdysozoa</taxon>
        <taxon>Arthropoda</taxon>
        <taxon>Hexapoda</taxon>
        <taxon>Insecta</taxon>
        <taxon>Pterygota</taxon>
        <taxon>Neoptera</taxon>
        <taxon>Endopterygota</taxon>
        <taxon>Lepidoptera</taxon>
        <taxon>Glossata</taxon>
        <taxon>Ditrysia</taxon>
        <taxon>Papilionoidea</taxon>
        <taxon>Nymphalidae</taxon>
        <taxon>Heliconiinae</taxon>
        <taxon>Argynnini</taxon>
        <taxon>Brenthis</taxon>
    </lineage>
</organism>
<evidence type="ECO:0000313" key="3">
    <source>
        <dbReference type="Proteomes" id="UP000838878"/>
    </source>
</evidence>
<dbReference type="EMBL" id="OV170231">
    <property type="protein sequence ID" value="CAH0716966.1"/>
    <property type="molecule type" value="Genomic_DNA"/>
</dbReference>
<feature type="non-terminal residue" evidence="2">
    <location>
        <position position="235"/>
    </location>
</feature>
<evidence type="ECO:0000313" key="2">
    <source>
        <dbReference type="EMBL" id="CAH0716966.1"/>
    </source>
</evidence>
<sequence length="235" mass="27010">MFSENIWKVILLMAASVCAVEPSRALSIYQKPRTYPMFIPKNRKKLRSRVIFLDEDENSQPLGRGEIDLTNDKYTKIKFDDTTDYDFTSPDVTESPKDKVFENERFYDPRLRLSFPRFYQGRFNRPYAPNFAFEPFQPYAPPRTGFIGSSLPNPNLGWKARSPRVVFPYTPDSNNNLVQTNSHGGPTFNDNVVFRDQNVGIKPVKNDDQNPQTLQDIGDGADAFTERGKSNLNHN</sequence>
<evidence type="ECO:0000256" key="1">
    <source>
        <dbReference type="SAM" id="SignalP"/>
    </source>
</evidence>
<protein>
    <submittedName>
        <fullName evidence="2">Uncharacterized protein</fullName>
    </submittedName>
</protein>
<name>A0A8J9Y6X3_9NEOP</name>
<keyword evidence="3" id="KW-1185">Reference proteome</keyword>
<accession>A0A8J9Y6X3</accession>
<feature type="chain" id="PRO_5035456613" evidence="1">
    <location>
        <begin position="26"/>
        <end position="235"/>
    </location>
</feature>
<keyword evidence="1" id="KW-0732">Signal</keyword>
<dbReference type="Proteomes" id="UP000838878">
    <property type="component" value="Chromosome 11"/>
</dbReference>
<dbReference type="AlphaFoldDB" id="A0A8J9Y6X3"/>
<gene>
    <name evidence="2" type="ORF">BINO364_LOCUS3625</name>
</gene>
<reference evidence="2" key="1">
    <citation type="submission" date="2021-12" db="EMBL/GenBank/DDBJ databases">
        <authorList>
            <person name="Martin H S."/>
        </authorList>
    </citation>
    <scope>NUCLEOTIDE SEQUENCE</scope>
</reference>
<feature type="signal peptide" evidence="1">
    <location>
        <begin position="1"/>
        <end position="25"/>
    </location>
</feature>
<proteinExistence type="predicted"/>